<comment type="caution">
    <text evidence="5">The sequence shown here is derived from an EMBL/GenBank/DDBJ whole genome shotgun (WGS) entry which is preliminary data.</text>
</comment>
<evidence type="ECO:0000256" key="1">
    <source>
        <dbReference type="ARBA" id="ARBA00004123"/>
    </source>
</evidence>
<keyword evidence="6" id="KW-1185">Reference proteome</keyword>
<evidence type="ECO:0000256" key="3">
    <source>
        <dbReference type="SAM" id="MobiDB-lite"/>
    </source>
</evidence>
<reference evidence="5" key="1">
    <citation type="journal article" date="2020" name="Nat. Commun.">
        <title>Large-scale genome sequencing of mycorrhizal fungi provides insights into the early evolution of symbiotic traits.</title>
        <authorList>
            <person name="Miyauchi S."/>
            <person name="Kiss E."/>
            <person name="Kuo A."/>
            <person name="Drula E."/>
            <person name="Kohler A."/>
            <person name="Sanchez-Garcia M."/>
            <person name="Morin E."/>
            <person name="Andreopoulos B."/>
            <person name="Barry K.W."/>
            <person name="Bonito G."/>
            <person name="Buee M."/>
            <person name="Carver A."/>
            <person name="Chen C."/>
            <person name="Cichocki N."/>
            <person name="Clum A."/>
            <person name="Culley D."/>
            <person name="Crous P.W."/>
            <person name="Fauchery L."/>
            <person name="Girlanda M."/>
            <person name="Hayes R.D."/>
            <person name="Keri Z."/>
            <person name="LaButti K."/>
            <person name="Lipzen A."/>
            <person name="Lombard V."/>
            <person name="Magnuson J."/>
            <person name="Maillard F."/>
            <person name="Murat C."/>
            <person name="Nolan M."/>
            <person name="Ohm R.A."/>
            <person name="Pangilinan J."/>
            <person name="Pereira M.F."/>
            <person name="Perotto S."/>
            <person name="Peter M."/>
            <person name="Pfister S."/>
            <person name="Riley R."/>
            <person name="Sitrit Y."/>
            <person name="Stielow J.B."/>
            <person name="Szollosi G."/>
            <person name="Zifcakova L."/>
            <person name="Stursova M."/>
            <person name="Spatafora J.W."/>
            <person name="Tedersoo L."/>
            <person name="Vaario L.M."/>
            <person name="Yamada A."/>
            <person name="Yan M."/>
            <person name="Wang P."/>
            <person name="Xu J."/>
            <person name="Bruns T."/>
            <person name="Baldrian P."/>
            <person name="Vilgalys R."/>
            <person name="Dunand C."/>
            <person name="Henrissat B."/>
            <person name="Grigoriev I.V."/>
            <person name="Hibbett D."/>
            <person name="Nagy L.G."/>
            <person name="Martin F.M."/>
        </authorList>
    </citation>
    <scope>NUCLEOTIDE SEQUENCE</scope>
    <source>
        <strain evidence="5">UP504</strain>
    </source>
</reference>
<dbReference type="GO" id="GO:0003677">
    <property type="term" value="F:DNA binding"/>
    <property type="evidence" value="ECO:0007669"/>
    <property type="project" value="InterPro"/>
</dbReference>
<dbReference type="OrthoDB" id="4934715at2759"/>
<evidence type="ECO:0000259" key="4">
    <source>
        <dbReference type="SMART" id="SM00906"/>
    </source>
</evidence>
<dbReference type="PANTHER" id="PTHR31001:SF87">
    <property type="entry name" value="COL-21"/>
    <property type="match status" value="1"/>
</dbReference>
<dbReference type="GO" id="GO:0005634">
    <property type="term" value="C:nucleus"/>
    <property type="evidence" value="ECO:0007669"/>
    <property type="project" value="UniProtKB-SubCell"/>
</dbReference>
<comment type="subcellular location">
    <subcellularLocation>
        <location evidence="1">Nucleus</location>
    </subcellularLocation>
</comment>
<protein>
    <recommendedName>
        <fullName evidence="4">Xylanolytic transcriptional activator regulatory domain-containing protein</fullName>
    </recommendedName>
</protein>
<feature type="region of interest" description="Disordered" evidence="3">
    <location>
        <begin position="111"/>
        <end position="131"/>
    </location>
</feature>
<dbReference type="Proteomes" id="UP000886523">
    <property type="component" value="Unassembled WGS sequence"/>
</dbReference>
<evidence type="ECO:0000313" key="6">
    <source>
        <dbReference type="Proteomes" id="UP000886523"/>
    </source>
</evidence>
<dbReference type="InterPro" id="IPR007219">
    <property type="entry name" value="XnlR_reg_dom"/>
</dbReference>
<sequence length="311" mass="34633">MHLFIDPLYPDEGPCVTFKLIHQLPTQSVRDVLLRHLEMTMLMHPSFNFPTFKRRVEALFDPILFSPGSPPTESEKPHVGGAAALAKRPSLAFFAATVGGLALGARVASSSISHSSPTPQSERGETSPPGEASALPYSADALFLLSTQALAVAEFNQNYDLDHISAVLLNGLFLLHDGKQRVAHTIYPTIGKLVNIAKMMGLHIDPDEFPGKYTLYDAECRRRSWWDVYYYDLFMSDCMGQEPLIDDNTCTTRLPADVDEDAFHPGSETLPPPRQESNFAYFRQKCRCAMTLAQYFGVSPTLMLSYLAWHS</sequence>
<dbReference type="GO" id="GO:0006351">
    <property type="term" value="P:DNA-templated transcription"/>
    <property type="evidence" value="ECO:0007669"/>
    <property type="project" value="InterPro"/>
</dbReference>
<proteinExistence type="predicted"/>
<dbReference type="EMBL" id="MU128962">
    <property type="protein sequence ID" value="KAF9514308.1"/>
    <property type="molecule type" value="Genomic_DNA"/>
</dbReference>
<organism evidence="5 6">
    <name type="scientific">Hydnum rufescens UP504</name>
    <dbReference type="NCBI Taxonomy" id="1448309"/>
    <lineage>
        <taxon>Eukaryota</taxon>
        <taxon>Fungi</taxon>
        <taxon>Dikarya</taxon>
        <taxon>Basidiomycota</taxon>
        <taxon>Agaricomycotina</taxon>
        <taxon>Agaricomycetes</taxon>
        <taxon>Cantharellales</taxon>
        <taxon>Hydnaceae</taxon>
        <taxon>Hydnum</taxon>
    </lineage>
</organism>
<feature type="domain" description="Xylanolytic transcriptional activator regulatory" evidence="4">
    <location>
        <begin position="186"/>
        <end position="261"/>
    </location>
</feature>
<dbReference type="Pfam" id="PF04082">
    <property type="entry name" value="Fungal_trans"/>
    <property type="match status" value="1"/>
</dbReference>
<evidence type="ECO:0000313" key="5">
    <source>
        <dbReference type="EMBL" id="KAF9514308.1"/>
    </source>
</evidence>
<dbReference type="GO" id="GO:0008270">
    <property type="term" value="F:zinc ion binding"/>
    <property type="evidence" value="ECO:0007669"/>
    <property type="project" value="InterPro"/>
</dbReference>
<keyword evidence="2" id="KW-0539">Nucleus</keyword>
<gene>
    <name evidence="5" type="ORF">BS47DRAFT_1453701</name>
</gene>
<dbReference type="InterPro" id="IPR050613">
    <property type="entry name" value="Sec_Metabolite_Reg"/>
</dbReference>
<dbReference type="SMART" id="SM00906">
    <property type="entry name" value="Fungal_trans"/>
    <property type="match status" value="1"/>
</dbReference>
<accession>A0A9P6AYE9</accession>
<dbReference type="CDD" id="cd12148">
    <property type="entry name" value="fungal_TF_MHR"/>
    <property type="match status" value="1"/>
</dbReference>
<dbReference type="AlphaFoldDB" id="A0A9P6AYE9"/>
<name>A0A9P6AYE9_9AGAM</name>
<evidence type="ECO:0000256" key="2">
    <source>
        <dbReference type="ARBA" id="ARBA00023242"/>
    </source>
</evidence>
<dbReference type="PANTHER" id="PTHR31001">
    <property type="entry name" value="UNCHARACTERIZED TRANSCRIPTIONAL REGULATORY PROTEIN"/>
    <property type="match status" value="1"/>
</dbReference>